<keyword evidence="7" id="KW-1185">Reference proteome</keyword>
<reference evidence="6 7" key="1">
    <citation type="submission" date="2019-11" db="EMBL/GenBank/DDBJ databases">
        <title>Type strains purchased from KCTC, JCM and DSMZ.</title>
        <authorList>
            <person name="Lu H."/>
        </authorList>
    </citation>
    <scope>NUCLEOTIDE SEQUENCE [LARGE SCALE GENOMIC DNA]</scope>
    <source>
        <strain evidence="6 7">KCTC 42409</strain>
    </source>
</reference>
<dbReference type="Pfam" id="PF07690">
    <property type="entry name" value="MFS_1"/>
    <property type="match status" value="1"/>
</dbReference>
<feature type="domain" description="Major facilitator superfamily (MFS) profile" evidence="5">
    <location>
        <begin position="6"/>
        <end position="201"/>
    </location>
</feature>
<accession>A0A6L6PZF8</accession>
<keyword evidence="1 4" id="KW-0812">Transmembrane</keyword>
<dbReference type="InterPro" id="IPR011701">
    <property type="entry name" value="MFS"/>
</dbReference>
<feature type="transmembrane region" description="Helical" evidence="4">
    <location>
        <begin position="178"/>
        <end position="196"/>
    </location>
</feature>
<evidence type="ECO:0000256" key="1">
    <source>
        <dbReference type="ARBA" id="ARBA00022692"/>
    </source>
</evidence>
<evidence type="ECO:0000256" key="2">
    <source>
        <dbReference type="ARBA" id="ARBA00022989"/>
    </source>
</evidence>
<dbReference type="InterPro" id="IPR036259">
    <property type="entry name" value="MFS_trans_sf"/>
</dbReference>
<keyword evidence="2 4" id="KW-1133">Transmembrane helix</keyword>
<protein>
    <recommendedName>
        <fullName evidence="5">Major facilitator superfamily (MFS) profile domain-containing protein</fullName>
    </recommendedName>
</protein>
<dbReference type="Gene3D" id="1.20.1250.20">
    <property type="entry name" value="MFS general substrate transporter like domains"/>
    <property type="match status" value="1"/>
</dbReference>
<name>A0A6L6PZF8_9BURK</name>
<sequence>MPGKTSQPLLLGVFFLSGVSALIYQVAWQRLLFGAFGVDIESITIIVSTFMLGLGCGALAGGQLADRLGHRTVQLFALCELGIGLFGLASTALIPAVGARFLHSSLPVIAAANFLLILLPASLMGATLPMLVAHLFRSNANVGLSIGTLYWANTMGAALGALAAGVLLFHYLTLDQSIYVAAAGNFIVSGSVYVGYRRRTV</sequence>
<evidence type="ECO:0000256" key="3">
    <source>
        <dbReference type="ARBA" id="ARBA00023136"/>
    </source>
</evidence>
<evidence type="ECO:0000259" key="5">
    <source>
        <dbReference type="PROSITE" id="PS50850"/>
    </source>
</evidence>
<feature type="transmembrane region" description="Helical" evidence="4">
    <location>
        <begin position="109"/>
        <end position="136"/>
    </location>
</feature>
<proteinExistence type="predicted"/>
<keyword evidence="3 4" id="KW-0472">Membrane</keyword>
<gene>
    <name evidence="6" type="ORF">GM668_10700</name>
</gene>
<evidence type="ECO:0000313" key="6">
    <source>
        <dbReference type="EMBL" id="MTW02549.1"/>
    </source>
</evidence>
<dbReference type="GO" id="GO:0022857">
    <property type="term" value="F:transmembrane transporter activity"/>
    <property type="evidence" value="ECO:0007669"/>
    <property type="project" value="InterPro"/>
</dbReference>
<dbReference type="InterPro" id="IPR020846">
    <property type="entry name" value="MFS_dom"/>
</dbReference>
<dbReference type="RefSeq" id="WP_170305588.1">
    <property type="nucleotide sequence ID" value="NZ_WNLA01000005.1"/>
</dbReference>
<dbReference type="EMBL" id="WNLA01000005">
    <property type="protein sequence ID" value="MTW02549.1"/>
    <property type="molecule type" value="Genomic_DNA"/>
</dbReference>
<dbReference type="AlphaFoldDB" id="A0A6L6PZF8"/>
<evidence type="ECO:0000256" key="4">
    <source>
        <dbReference type="SAM" id="Phobius"/>
    </source>
</evidence>
<organism evidence="6 7">
    <name type="scientific">Pseudoduganella ginsengisoli</name>
    <dbReference type="NCBI Taxonomy" id="1462440"/>
    <lineage>
        <taxon>Bacteria</taxon>
        <taxon>Pseudomonadati</taxon>
        <taxon>Pseudomonadota</taxon>
        <taxon>Betaproteobacteria</taxon>
        <taxon>Burkholderiales</taxon>
        <taxon>Oxalobacteraceae</taxon>
        <taxon>Telluria group</taxon>
        <taxon>Pseudoduganella</taxon>
    </lineage>
</organism>
<feature type="transmembrane region" description="Helical" evidence="4">
    <location>
        <begin position="148"/>
        <end position="172"/>
    </location>
</feature>
<evidence type="ECO:0000313" key="7">
    <source>
        <dbReference type="Proteomes" id="UP000484015"/>
    </source>
</evidence>
<feature type="transmembrane region" description="Helical" evidence="4">
    <location>
        <begin position="31"/>
        <end position="54"/>
    </location>
</feature>
<dbReference type="SUPFAM" id="SSF103473">
    <property type="entry name" value="MFS general substrate transporter"/>
    <property type="match status" value="1"/>
</dbReference>
<dbReference type="PROSITE" id="PS50850">
    <property type="entry name" value="MFS"/>
    <property type="match status" value="1"/>
</dbReference>
<dbReference type="Proteomes" id="UP000484015">
    <property type="component" value="Unassembled WGS sequence"/>
</dbReference>
<feature type="transmembrane region" description="Helical" evidence="4">
    <location>
        <begin position="75"/>
        <end position="97"/>
    </location>
</feature>
<comment type="caution">
    <text evidence="6">The sequence shown here is derived from an EMBL/GenBank/DDBJ whole genome shotgun (WGS) entry which is preliminary data.</text>
</comment>
<dbReference type="NCBIfam" id="NF037959">
    <property type="entry name" value="MFS_SpdSyn"/>
    <property type="match status" value="1"/>
</dbReference>